<dbReference type="InterPro" id="IPR002677">
    <property type="entry name" value="Ribosomal_bL32"/>
</dbReference>
<feature type="region of interest" description="Disordered" evidence="6">
    <location>
        <begin position="64"/>
        <end position="89"/>
    </location>
</feature>
<sequence>MVVRMRVNRSKTGKRRSHHALTAQRATRCECGALRLPHTACASCGKYNGKVVIDMLARAARTARRVKRHQKDLRASGQDSGEKKEVASK</sequence>
<dbReference type="Pfam" id="PF01783">
    <property type="entry name" value="Ribosomal_L32p"/>
    <property type="match status" value="1"/>
</dbReference>
<comment type="caution">
    <text evidence="7">The sequence shown here is derived from an EMBL/GenBank/DDBJ whole genome shotgun (WGS) entry which is preliminary data.</text>
</comment>
<evidence type="ECO:0000256" key="6">
    <source>
        <dbReference type="SAM" id="MobiDB-lite"/>
    </source>
</evidence>
<feature type="region of interest" description="Disordered" evidence="6">
    <location>
        <begin position="1"/>
        <end position="21"/>
    </location>
</feature>
<gene>
    <name evidence="5" type="primary">rpmF</name>
    <name evidence="7" type="ORF">A2765_05720</name>
</gene>
<dbReference type="PANTHER" id="PTHR35534:SF1">
    <property type="entry name" value="LARGE RIBOSOMAL SUBUNIT PROTEIN BL32"/>
    <property type="match status" value="1"/>
</dbReference>
<dbReference type="NCBIfam" id="TIGR01031">
    <property type="entry name" value="rpmF_bact"/>
    <property type="match status" value="1"/>
</dbReference>
<dbReference type="AlphaFoldDB" id="A0A1F6DAR7"/>
<dbReference type="PANTHER" id="PTHR35534">
    <property type="entry name" value="50S RIBOSOMAL PROTEIN L32"/>
    <property type="match status" value="1"/>
</dbReference>
<proteinExistence type="inferred from homology"/>
<evidence type="ECO:0000256" key="5">
    <source>
        <dbReference type="HAMAP-Rule" id="MF_00340"/>
    </source>
</evidence>
<comment type="similarity">
    <text evidence="1 5">Belongs to the bacterial ribosomal protein bL32 family.</text>
</comment>
<dbReference type="SUPFAM" id="SSF57829">
    <property type="entry name" value="Zn-binding ribosomal proteins"/>
    <property type="match status" value="1"/>
</dbReference>
<dbReference type="InterPro" id="IPR044957">
    <property type="entry name" value="Ribosomal_bL32_bact"/>
</dbReference>
<evidence type="ECO:0000256" key="1">
    <source>
        <dbReference type="ARBA" id="ARBA00008560"/>
    </source>
</evidence>
<dbReference type="GO" id="GO:0015934">
    <property type="term" value="C:large ribosomal subunit"/>
    <property type="evidence" value="ECO:0007669"/>
    <property type="project" value="InterPro"/>
</dbReference>
<reference evidence="7 8" key="1">
    <citation type="journal article" date="2016" name="Nat. Commun.">
        <title>Thousands of microbial genomes shed light on interconnected biogeochemical processes in an aquifer system.</title>
        <authorList>
            <person name="Anantharaman K."/>
            <person name="Brown C.T."/>
            <person name="Hug L.A."/>
            <person name="Sharon I."/>
            <person name="Castelle C.J."/>
            <person name="Probst A.J."/>
            <person name="Thomas B.C."/>
            <person name="Singh A."/>
            <person name="Wilkins M.J."/>
            <person name="Karaoz U."/>
            <person name="Brodie E.L."/>
            <person name="Williams K.H."/>
            <person name="Hubbard S.S."/>
            <person name="Banfield J.F."/>
        </authorList>
    </citation>
    <scope>NUCLEOTIDE SEQUENCE [LARGE SCALE GENOMIC DNA]</scope>
</reference>
<dbReference type="GO" id="GO:0003735">
    <property type="term" value="F:structural constituent of ribosome"/>
    <property type="evidence" value="ECO:0007669"/>
    <property type="project" value="InterPro"/>
</dbReference>
<organism evidence="7 8">
    <name type="scientific">Candidatus Kaiserbacteria bacterium RIFCSPHIGHO2_01_FULL_56_24</name>
    <dbReference type="NCBI Taxonomy" id="1798487"/>
    <lineage>
        <taxon>Bacteria</taxon>
        <taxon>Candidatus Kaiseribacteriota</taxon>
    </lineage>
</organism>
<evidence type="ECO:0000256" key="3">
    <source>
        <dbReference type="ARBA" id="ARBA00023274"/>
    </source>
</evidence>
<keyword evidence="3 5" id="KW-0687">Ribonucleoprotein</keyword>
<name>A0A1F6DAR7_9BACT</name>
<evidence type="ECO:0000313" key="8">
    <source>
        <dbReference type="Proteomes" id="UP000176377"/>
    </source>
</evidence>
<evidence type="ECO:0000256" key="2">
    <source>
        <dbReference type="ARBA" id="ARBA00022980"/>
    </source>
</evidence>
<dbReference type="InterPro" id="IPR011332">
    <property type="entry name" value="Ribosomal_zn-bd"/>
</dbReference>
<dbReference type="EMBL" id="MFLA01000033">
    <property type="protein sequence ID" value="OGG58417.1"/>
    <property type="molecule type" value="Genomic_DNA"/>
</dbReference>
<dbReference type="GO" id="GO:0006412">
    <property type="term" value="P:translation"/>
    <property type="evidence" value="ECO:0007669"/>
    <property type="project" value="UniProtKB-UniRule"/>
</dbReference>
<feature type="compositionally biased region" description="Basic residues" evidence="6">
    <location>
        <begin position="1"/>
        <end position="19"/>
    </location>
</feature>
<protein>
    <recommendedName>
        <fullName evidence="4 5">Large ribosomal subunit protein bL32</fullName>
    </recommendedName>
</protein>
<dbReference type="HAMAP" id="MF_00340">
    <property type="entry name" value="Ribosomal_bL32"/>
    <property type="match status" value="1"/>
</dbReference>
<feature type="compositionally biased region" description="Basic and acidic residues" evidence="6">
    <location>
        <begin position="80"/>
        <end position="89"/>
    </location>
</feature>
<dbReference type="Proteomes" id="UP000176377">
    <property type="component" value="Unassembled WGS sequence"/>
</dbReference>
<accession>A0A1F6DAR7</accession>
<evidence type="ECO:0000313" key="7">
    <source>
        <dbReference type="EMBL" id="OGG58417.1"/>
    </source>
</evidence>
<keyword evidence="2 5" id="KW-0689">Ribosomal protein</keyword>
<evidence type="ECO:0000256" key="4">
    <source>
        <dbReference type="ARBA" id="ARBA00035178"/>
    </source>
</evidence>